<dbReference type="SUPFAM" id="SSF48179">
    <property type="entry name" value="6-phosphogluconate dehydrogenase C-terminal domain-like"/>
    <property type="match status" value="1"/>
</dbReference>
<reference evidence="6 7" key="1">
    <citation type="submission" date="2017-01" db="EMBL/GenBank/DDBJ databases">
        <title>Genome sequencing of Arcobacter sp. LPB0137.</title>
        <authorList>
            <person name="Lee G.-W."/>
            <person name="Yi H."/>
        </authorList>
    </citation>
    <scope>NUCLEOTIDE SEQUENCE [LARGE SCALE GENOMIC DNA]</scope>
    <source>
        <strain evidence="6 7">LPB0137</strain>
    </source>
</reference>
<gene>
    <name evidence="6" type="ORF">LPB137_12985</name>
</gene>
<feature type="domain" description="3-hydroxyisobutyrate dehydrogenase-like NAD-binding" evidence="5">
    <location>
        <begin position="161"/>
        <end position="280"/>
    </location>
</feature>
<keyword evidence="1" id="KW-0560">Oxidoreductase</keyword>
<sequence>MSIGFIGLGNLGTAIATRLKQMDEEIIAYNRTKEKALDKGFNVVDTPKDLLKSCDVIFICLFDSPAVNNVFNMQDGLLCNELKGKIIIDLSTHHYEDVLNFHALCEKAEAKYLENPVFGSVAPALAGVLTLVSSGKKEVFDEVKPLLEKFGKEIFFLEKQGSATKMKLINNLCLGSFMATIAECTSLAEDCSIPKDKALDILGVGGGTSLVLNAKKQKLIDEDFSAHFSNNAINKDLHLLQDLAYSMKKPLYSAAMPKELFSKMKMMGKGEEDFSSIYRLFKGE</sequence>
<dbReference type="AlphaFoldDB" id="A0A1P8KQB2"/>
<feature type="domain" description="6-phosphogluconate dehydrogenase NADP-binding" evidence="4">
    <location>
        <begin position="2"/>
        <end position="155"/>
    </location>
</feature>
<dbReference type="SUPFAM" id="SSF51735">
    <property type="entry name" value="NAD(P)-binding Rossmann-fold domains"/>
    <property type="match status" value="1"/>
</dbReference>
<dbReference type="InterPro" id="IPR029154">
    <property type="entry name" value="HIBADH-like_NADP-bd"/>
</dbReference>
<keyword evidence="7" id="KW-1185">Reference proteome</keyword>
<dbReference type="Gene3D" id="3.40.50.720">
    <property type="entry name" value="NAD(P)-binding Rossmann-like Domain"/>
    <property type="match status" value="1"/>
</dbReference>
<organism evidence="6 7">
    <name type="scientific">Poseidonibacter parvus</name>
    <dbReference type="NCBI Taxonomy" id="1850254"/>
    <lineage>
        <taxon>Bacteria</taxon>
        <taxon>Pseudomonadati</taxon>
        <taxon>Campylobacterota</taxon>
        <taxon>Epsilonproteobacteria</taxon>
        <taxon>Campylobacterales</taxon>
        <taxon>Arcobacteraceae</taxon>
        <taxon>Poseidonibacter</taxon>
    </lineage>
</organism>
<evidence type="ECO:0000259" key="4">
    <source>
        <dbReference type="Pfam" id="PF03446"/>
    </source>
</evidence>
<dbReference type="PIRSF" id="PIRSF000103">
    <property type="entry name" value="HIBADH"/>
    <property type="match status" value="1"/>
</dbReference>
<dbReference type="InterPro" id="IPR006115">
    <property type="entry name" value="6PGDH_NADP-bd"/>
</dbReference>
<evidence type="ECO:0000313" key="7">
    <source>
        <dbReference type="Proteomes" id="UP000186074"/>
    </source>
</evidence>
<accession>A0A1P8KQB2</accession>
<dbReference type="InterPro" id="IPR036291">
    <property type="entry name" value="NAD(P)-bd_dom_sf"/>
</dbReference>
<proteinExistence type="predicted"/>
<evidence type="ECO:0000259" key="5">
    <source>
        <dbReference type="Pfam" id="PF14833"/>
    </source>
</evidence>
<protein>
    <submittedName>
        <fullName evidence="6">6-phosphogluconate dehydrogenase</fullName>
    </submittedName>
</protein>
<dbReference type="Proteomes" id="UP000186074">
    <property type="component" value="Chromosome"/>
</dbReference>
<evidence type="ECO:0000256" key="3">
    <source>
        <dbReference type="PIRSR" id="PIRSR000103-1"/>
    </source>
</evidence>
<evidence type="ECO:0000256" key="2">
    <source>
        <dbReference type="ARBA" id="ARBA00023027"/>
    </source>
</evidence>
<dbReference type="PANTHER" id="PTHR43580">
    <property type="entry name" value="OXIDOREDUCTASE GLYR1-RELATED"/>
    <property type="match status" value="1"/>
</dbReference>
<dbReference type="InterPro" id="IPR008927">
    <property type="entry name" value="6-PGluconate_DH-like_C_sf"/>
</dbReference>
<dbReference type="GO" id="GO:0050661">
    <property type="term" value="F:NADP binding"/>
    <property type="evidence" value="ECO:0007669"/>
    <property type="project" value="InterPro"/>
</dbReference>
<dbReference type="PANTHER" id="PTHR43580:SF2">
    <property type="entry name" value="CYTOKINE-LIKE NUCLEAR FACTOR N-PAC"/>
    <property type="match status" value="1"/>
</dbReference>
<dbReference type="GO" id="GO:0051287">
    <property type="term" value="F:NAD binding"/>
    <property type="evidence" value="ECO:0007669"/>
    <property type="project" value="InterPro"/>
</dbReference>
<dbReference type="KEGG" id="alp:LPB137_12985"/>
<name>A0A1P8KQB2_9BACT</name>
<dbReference type="RefSeq" id="WP_076088772.1">
    <property type="nucleotide sequence ID" value="NZ_CP019070.1"/>
</dbReference>
<dbReference type="EMBL" id="CP019070">
    <property type="protein sequence ID" value="APW66711.1"/>
    <property type="molecule type" value="Genomic_DNA"/>
</dbReference>
<evidence type="ECO:0000313" key="6">
    <source>
        <dbReference type="EMBL" id="APW66711.1"/>
    </source>
</evidence>
<dbReference type="InterPro" id="IPR013328">
    <property type="entry name" value="6PGD_dom2"/>
</dbReference>
<dbReference type="GO" id="GO:0016491">
    <property type="term" value="F:oxidoreductase activity"/>
    <property type="evidence" value="ECO:0007669"/>
    <property type="project" value="UniProtKB-KW"/>
</dbReference>
<dbReference type="InterPro" id="IPR051265">
    <property type="entry name" value="HIBADH-related_NP60_sf"/>
</dbReference>
<dbReference type="InterPro" id="IPR015815">
    <property type="entry name" value="HIBADH-related"/>
</dbReference>
<dbReference type="Pfam" id="PF03446">
    <property type="entry name" value="NAD_binding_2"/>
    <property type="match status" value="1"/>
</dbReference>
<dbReference type="OrthoDB" id="9777604at2"/>
<keyword evidence="2" id="KW-0520">NAD</keyword>
<evidence type="ECO:0000256" key="1">
    <source>
        <dbReference type="ARBA" id="ARBA00023002"/>
    </source>
</evidence>
<dbReference type="Pfam" id="PF14833">
    <property type="entry name" value="NAD_binding_11"/>
    <property type="match status" value="1"/>
</dbReference>
<dbReference type="STRING" id="1850254.LPB137_12985"/>
<dbReference type="Gene3D" id="1.10.1040.10">
    <property type="entry name" value="N-(1-d-carboxylethyl)-l-norvaline Dehydrogenase, domain 2"/>
    <property type="match status" value="1"/>
</dbReference>
<feature type="active site" evidence="3">
    <location>
        <position position="167"/>
    </location>
</feature>